<evidence type="ECO:0000313" key="1">
    <source>
        <dbReference type="EMBL" id="KAH7996232.1"/>
    </source>
</evidence>
<protein>
    <submittedName>
        <fullName evidence="1">Uncharacterized protein</fullName>
    </submittedName>
</protein>
<proteinExistence type="predicted"/>
<gene>
    <name evidence="1" type="ORF">K3G42_002901</name>
</gene>
<reference evidence="1" key="1">
    <citation type="submission" date="2021-08" db="EMBL/GenBank/DDBJ databases">
        <title>The first chromosome-level gecko genome reveals the dynamic sex chromosomes of Neotropical dwarf geckos (Sphaerodactylidae: Sphaerodactylus).</title>
        <authorList>
            <person name="Pinto B.J."/>
            <person name="Keating S.E."/>
            <person name="Gamble T."/>
        </authorList>
    </citation>
    <scope>NUCLEOTIDE SEQUENCE</scope>
    <source>
        <strain evidence="1">TG3544</strain>
    </source>
</reference>
<organism evidence="1 2">
    <name type="scientific">Sphaerodactylus townsendi</name>
    <dbReference type="NCBI Taxonomy" id="933632"/>
    <lineage>
        <taxon>Eukaryota</taxon>
        <taxon>Metazoa</taxon>
        <taxon>Chordata</taxon>
        <taxon>Craniata</taxon>
        <taxon>Vertebrata</taxon>
        <taxon>Euteleostomi</taxon>
        <taxon>Lepidosauria</taxon>
        <taxon>Squamata</taxon>
        <taxon>Bifurcata</taxon>
        <taxon>Gekkota</taxon>
        <taxon>Sphaerodactylidae</taxon>
        <taxon>Sphaerodactylus</taxon>
    </lineage>
</organism>
<keyword evidence="2" id="KW-1185">Reference proteome</keyword>
<name>A0ACB8ETQ4_9SAUR</name>
<dbReference type="Proteomes" id="UP000827872">
    <property type="component" value="Linkage Group LG15"/>
</dbReference>
<comment type="caution">
    <text evidence="1">The sequence shown here is derived from an EMBL/GenBank/DDBJ whole genome shotgun (WGS) entry which is preliminary data.</text>
</comment>
<accession>A0ACB8ETQ4</accession>
<sequence length="156" mass="17243">MAFFKWAKSDGGQAGLRVTWEASICTGFPTCIEKKLPLSIRNTASYKTLETKSSGKWLNDASRNPTTSLCSGPAPPLLGLGRAAVTEATRPQHSIDRCPQTLLTTDHGKSPERGTTLTPCQLLELRRRQTEEVGTEKTERRSFPSQAWQSRRPQGK</sequence>
<evidence type="ECO:0000313" key="2">
    <source>
        <dbReference type="Proteomes" id="UP000827872"/>
    </source>
</evidence>
<dbReference type="EMBL" id="CM037628">
    <property type="protein sequence ID" value="KAH7996232.1"/>
    <property type="molecule type" value="Genomic_DNA"/>
</dbReference>